<feature type="region of interest" description="Disordered" evidence="1">
    <location>
        <begin position="1"/>
        <end position="114"/>
    </location>
</feature>
<dbReference type="AlphaFoldDB" id="A0A3R7HHW5"/>
<feature type="region of interest" description="Disordered" evidence="1">
    <location>
        <begin position="144"/>
        <end position="178"/>
    </location>
</feature>
<reference evidence="2 3" key="1">
    <citation type="journal article" date="2014" name="Genome Announc.">
        <title>Draft Genome Sequence of Streptomyces fradiae ATCC 19609, a Strain Highly Sensitive to Antibiotics.</title>
        <authorList>
            <person name="Bekker O.B."/>
            <person name="Klimina K.M."/>
            <person name="Vatlin A.A."/>
            <person name="Zakharevich N.V."/>
            <person name="Kasianov A.S."/>
            <person name="Danilenko V.N."/>
        </authorList>
    </citation>
    <scope>NUCLEOTIDE SEQUENCE [LARGE SCALE GENOMIC DNA]</scope>
    <source>
        <strain evidence="2 3">ATCC 19609</strain>
    </source>
</reference>
<proteinExistence type="predicted"/>
<dbReference type="RefSeq" id="WP_050364543.1">
    <property type="nucleotide sequence ID" value="NZ_CP134822.1"/>
</dbReference>
<sequence length="178" mass="17152">MNGMNEPLPGAGPGPVAEHGPGGVVPVADAPAGPESPAGGGGRDAAPARPGTESAGPAPGKESAGPEPAVTAAEPGTAAREDGPAAAEAGDPDAPAGPAPLGVPRTPTGNAGVDAALDRLADVDHLPGDGHIEVYEDVHRALRDTLTALDQRPGPPGPSPTPSAPSAPRPSAPYDTRS</sequence>
<feature type="compositionally biased region" description="Low complexity" evidence="1">
    <location>
        <begin position="84"/>
        <end position="100"/>
    </location>
</feature>
<evidence type="ECO:0000313" key="2">
    <source>
        <dbReference type="EMBL" id="RKM96360.1"/>
    </source>
</evidence>
<protein>
    <submittedName>
        <fullName evidence="2">Uncharacterized protein</fullName>
    </submittedName>
</protein>
<feature type="compositionally biased region" description="Pro residues" evidence="1">
    <location>
        <begin position="153"/>
        <end position="171"/>
    </location>
</feature>
<organism evidence="2 3">
    <name type="scientific">Streptomyces xinghaiensis</name>
    <dbReference type="NCBI Taxonomy" id="1038928"/>
    <lineage>
        <taxon>Bacteria</taxon>
        <taxon>Bacillati</taxon>
        <taxon>Actinomycetota</taxon>
        <taxon>Actinomycetes</taxon>
        <taxon>Kitasatosporales</taxon>
        <taxon>Streptomycetaceae</taxon>
        <taxon>Streptomyces</taxon>
    </lineage>
</organism>
<evidence type="ECO:0000256" key="1">
    <source>
        <dbReference type="SAM" id="MobiDB-lite"/>
    </source>
</evidence>
<evidence type="ECO:0000313" key="3">
    <source>
        <dbReference type="Proteomes" id="UP000028058"/>
    </source>
</evidence>
<dbReference type="Proteomes" id="UP000028058">
    <property type="component" value="Unassembled WGS sequence"/>
</dbReference>
<comment type="caution">
    <text evidence="2">The sequence shown here is derived from an EMBL/GenBank/DDBJ whole genome shotgun (WGS) entry which is preliminary data.</text>
</comment>
<name>A0A3R7HHW5_9ACTN</name>
<dbReference type="EMBL" id="JNAD02000004">
    <property type="protein sequence ID" value="RKM96360.1"/>
    <property type="molecule type" value="Genomic_DNA"/>
</dbReference>
<keyword evidence="3" id="KW-1185">Reference proteome</keyword>
<gene>
    <name evidence="2" type="ORF">SFRA_009705</name>
</gene>
<accession>A0A3R7HHW5</accession>